<proteinExistence type="inferred from homology"/>
<dbReference type="SUPFAM" id="SSF54211">
    <property type="entry name" value="Ribosomal protein S5 domain 2-like"/>
    <property type="match status" value="1"/>
</dbReference>
<name>A0A1I0N430_9BACT</name>
<evidence type="ECO:0000256" key="6">
    <source>
        <dbReference type="ARBA" id="ARBA00022884"/>
    </source>
</evidence>
<dbReference type="PROSITE" id="PS00648">
    <property type="entry name" value="RIBONUCLEASE_P"/>
    <property type="match status" value="1"/>
</dbReference>
<evidence type="ECO:0000256" key="5">
    <source>
        <dbReference type="ARBA" id="ARBA00022801"/>
    </source>
</evidence>
<dbReference type="InterPro" id="IPR000100">
    <property type="entry name" value="RNase_P"/>
</dbReference>
<evidence type="ECO:0000256" key="7">
    <source>
        <dbReference type="HAMAP-Rule" id="MF_00227"/>
    </source>
</evidence>
<evidence type="ECO:0000256" key="4">
    <source>
        <dbReference type="ARBA" id="ARBA00022759"/>
    </source>
</evidence>
<dbReference type="PANTHER" id="PTHR33992:SF1">
    <property type="entry name" value="RIBONUCLEASE P PROTEIN COMPONENT"/>
    <property type="match status" value="1"/>
</dbReference>
<sequence length="128" mass="14958">MAAPTFKKEERIVSNRLIETLFEKGDSHMLAAYPLRMVYQQTTCCQGCAPVQILISVPKKRFKHAVDRNRVKRQIREAYRQHKQILDGIISEDKLLLIAFIWLSDRHCPTQEVERRVVSLLQRIAKKA</sequence>
<dbReference type="EMBL" id="FOIQ01000002">
    <property type="protein sequence ID" value="SEV95128.1"/>
    <property type="molecule type" value="Genomic_DNA"/>
</dbReference>
<dbReference type="GO" id="GO:0042781">
    <property type="term" value="F:3'-tRNA processing endoribonuclease activity"/>
    <property type="evidence" value="ECO:0007669"/>
    <property type="project" value="TreeGrafter"/>
</dbReference>
<dbReference type="GO" id="GO:0001682">
    <property type="term" value="P:tRNA 5'-leader removal"/>
    <property type="evidence" value="ECO:0007669"/>
    <property type="project" value="UniProtKB-UniRule"/>
</dbReference>
<dbReference type="InterPro" id="IPR020568">
    <property type="entry name" value="Ribosomal_Su5_D2-typ_SF"/>
</dbReference>
<keyword evidence="6 7" id="KW-0694">RNA-binding</keyword>
<keyword evidence="3 7" id="KW-0540">Nuclease</keyword>
<evidence type="ECO:0000256" key="1">
    <source>
        <dbReference type="ARBA" id="ARBA00002663"/>
    </source>
</evidence>
<keyword evidence="4 7" id="KW-0255">Endonuclease</keyword>
<comment type="subunit">
    <text evidence="7">Consists of a catalytic RNA component (M1 or rnpB) and a protein subunit.</text>
</comment>
<dbReference type="Pfam" id="PF00825">
    <property type="entry name" value="Ribonuclease_P"/>
    <property type="match status" value="1"/>
</dbReference>
<dbReference type="GO" id="GO:0000049">
    <property type="term" value="F:tRNA binding"/>
    <property type="evidence" value="ECO:0007669"/>
    <property type="project" value="UniProtKB-UniRule"/>
</dbReference>
<dbReference type="HAMAP" id="MF_00227">
    <property type="entry name" value="RNase_P"/>
    <property type="match status" value="1"/>
</dbReference>
<evidence type="ECO:0000313" key="8">
    <source>
        <dbReference type="EMBL" id="SEV95128.1"/>
    </source>
</evidence>
<organism evidence="8 9">
    <name type="scientific">Prevotella aff. ruminicola Tc2-24</name>
    <dbReference type="NCBI Taxonomy" id="81582"/>
    <lineage>
        <taxon>Bacteria</taxon>
        <taxon>Pseudomonadati</taxon>
        <taxon>Bacteroidota</taxon>
        <taxon>Bacteroidia</taxon>
        <taxon>Bacteroidales</taxon>
        <taxon>Prevotellaceae</taxon>
        <taxon>Prevotella</taxon>
    </lineage>
</organism>
<dbReference type="AlphaFoldDB" id="A0A1I0N430"/>
<reference evidence="8 9" key="1">
    <citation type="submission" date="2016-10" db="EMBL/GenBank/DDBJ databases">
        <authorList>
            <person name="de Groot N.N."/>
        </authorList>
    </citation>
    <scope>NUCLEOTIDE SEQUENCE [LARGE SCALE GENOMIC DNA]</scope>
    <source>
        <strain evidence="8 9">TC2-24</strain>
    </source>
</reference>
<evidence type="ECO:0000256" key="2">
    <source>
        <dbReference type="ARBA" id="ARBA00022694"/>
    </source>
</evidence>
<dbReference type="Proteomes" id="UP000199373">
    <property type="component" value="Unassembled WGS sequence"/>
</dbReference>
<dbReference type="RefSeq" id="WP_091915045.1">
    <property type="nucleotide sequence ID" value="NZ_FOIQ01000002.1"/>
</dbReference>
<dbReference type="GO" id="GO:0004526">
    <property type="term" value="F:ribonuclease P activity"/>
    <property type="evidence" value="ECO:0007669"/>
    <property type="project" value="UniProtKB-UniRule"/>
</dbReference>
<keyword evidence="9" id="KW-1185">Reference proteome</keyword>
<evidence type="ECO:0000256" key="3">
    <source>
        <dbReference type="ARBA" id="ARBA00022722"/>
    </source>
</evidence>
<dbReference type="GO" id="GO:0030677">
    <property type="term" value="C:ribonuclease P complex"/>
    <property type="evidence" value="ECO:0007669"/>
    <property type="project" value="TreeGrafter"/>
</dbReference>
<protein>
    <recommendedName>
        <fullName evidence="7">Ribonuclease P protein component</fullName>
        <shortName evidence="7">RNase P protein</shortName>
        <shortName evidence="7">RNaseP protein</shortName>
        <ecNumber evidence="7">3.1.26.5</ecNumber>
    </recommendedName>
    <alternativeName>
        <fullName evidence="7">Protein C5</fullName>
    </alternativeName>
</protein>
<gene>
    <name evidence="7" type="primary">rnpA</name>
    <name evidence="8" type="ORF">SAMN04487850_0917</name>
</gene>
<dbReference type="Gene3D" id="3.30.230.10">
    <property type="match status" value="1"/>
</dbReference>
<dbReference type="PANTHER" id="PTHR33992">
    <property type="entry name" value="RIBONUCLEASE P PROTEIN COMPONENT"/>
    <property type="match status" value="1"/>
</dbReference>
<accession>A0A1I0N430</accession>
<dbReference type="InterPro" id="IPR014721">
    <property type="entry name" value="Ribsml_uS5_D2-typ_fold_subgr"/>
</dbReference>
<comment type="function">
    <text evidence="1 7">RNaseP catalyzes the removal of the 5'-leader sequence from pre-tRNA to produce the mature 5'-terminus. It can also cleave other RNA substrates such as 4.5S RNA. The protein component plays an auxiliary but essential role in vivo by binding to the 5'-leader sequence and broadening the substrate specificity of the ribozyme.</text>
</comment>
<comment type="catalytic activity">
    <reaction evidence="7">
        <text>Endonucleolytic cleavage of RNA, removing 5'-extranucleotides from tRNA precursor.</text>
        <dbReference type="EC" id="3.1.26.5"/>
    </reaction>
</comment>
<keyword evidence="2 7" id="KW-0819">tRNA processing</keyword>
<comment type="similarity">
    <text evidence="7">Belongs to the RnpA family.</text>
</comment>
<dbReference type="InterPro" id="IPR020539">
    <property type="entry name" value="RNase_P_CS"/>
</dbReference>
<evidence type="ECO:0000313" key="9">
    <source>
        <dbReference type="Proteomes" id="UP000199373"/>
    </source>
</evidence>
<dbReference type="EC" id="3.1.26.5" evidence="7"/>
<keyword evidence="5 7" id="KW-0378">Hydrolase</keyword>